<comment type="caution">
    <text evidence="1">The sequence shown here is derived from an EMBL/GenBank/DDBJ whole genome shotgun (WGS) entry which is preliminary data.</text>
</comment>
<organism evidence="1 2">
    <name type="scientific">Cylindrospermopsis raciborskii CS-506_A</name>
    <dbReference type="NCBI Taxonomy" id="2585140"/>
    <lineage>
        <taxon>Bacteria</taxon>
        <taxon>Bacillati</taxon>
        <taxon>Cyanobacteriota</taxon>
        <taxon>Cyanophyceae</taxon>
        <taxon>Nostocales</taxon>
        <taxon>Aphanizomenonaceae</taxon>
        <taxon>Cylindrospermopsis</taxon>
    </lineage>
</organism>
<reference evidence="1 2" key="1">
    <citation type="journal article" date="2020" name="J. Appl. Phycol.">
        <title>Morphological changes and genome evolution in Raphidiopsis raciborskii CS-506 after 23 years in culture.</title>
        <authorList>
            <person name="Willis A."/>
            <person name="Bent S.J."/>
            <person name="Jameson I.D."/>
        </authorList>
    </citation>
    <scope>NUCLEOTIDE SEQUENCE [LARGE SCALE GENOMIC DNA]</scope>
    <source>
        <strain evidence="1 2">CS-506_A</strain>
    </source>
</reference>
<gene>
    <name evidence="1" type="ORF">FHK98_00740</name>
</gene>
<dbReference type="AlphaFoldDB" id="A0A838WNJ9"/>
<accession>A0A838WNJ9</accession>
<proteinExistence type="predicted"/>
<dbReference type="Proteomes" id="UP000538075">
    <property type="component" value="Unassembled WGS sequence"/>
</dbReference>
<name>A0A838WNJ9_9CYAN</name>
<protein>
    <submittedName>
        <fullName evidence="1">Uncharacterized protein</fullName>
    </submittedName>
</protein>
<sequence>MFLKIGDRSFESKTKLPIINSGVCLTVGFVGFRSSTQPTVNVFKNKRSQF</sequence>
<evidence type="ECO:0000313" key="1">
    <source>
        <dbReference type="EMBL" id="MBA4464492.1"/>
    </source>
</evidence>
<dbReference type="EMBL" id="VDFG01000033">
    <property type="protein sequence ID" value="MBA4464492.1"/>
    <property type="molecule type" value="Genomic_DNA"/>
</dbReference>
<evidence type="ECO:0000313" key="2">
    <source>
        <dbReference type="Proteomes" id="UP000538075"/>
    </source>
</evidence>